<sequence>MDVVERAELVATRRLRFIVDIAANALPKFLGRAATTTEEWAKALASAFSNASLSAIPDMAKLVFARPHNCGVFVRRRCCAAVLRQRLGRHFVGGLTRA</sequence>
<organism evidence="1 2">
    <name type="scientific">Globodera rostochiensis</name>
    <name type="common">Golden nematode worm</name>
    <name type="synonym">Heterodera rostochiensis</name>
    <dbReference type="NCBI Taxonomy" id="31243"/>
    <lineage>
        <taxon>Eukaryota</taxon>
        <taxon>Metazoa</taxon>
        <taxon>Ecdysozoa</taxon>
        <taxon>Nematoda</taxon>
        <taxon>Chromadorea</taxon>
        <taxon>Rhabditida</taxon>
        <taxon>Tylenchina</taxon>
        <taxon>Tylenchomorpha</taxon>
        <taxon>Tylenchoidea</taxon>
        <taxon>Heteroderidae</taxon>
        <taxon>Heteroderinae</taxon>
        <taxon>Globodera</taxon>
    </lineage>
</organism>
<dbReference type="Proteomes" id="UP000887572">
    <property type="component" value="Unplaced"/>
</dbReference>
<dbReference type="WBParaSite" id="Gr19_v10_g2333.t1">
    <property type="protein sequence ID" value="Gr19_v10_g2333.t1"/>
    <property type="gene ID" value="Gr19_v10_g2333"/>
</dbReference>
<protein>
    <submittedName>
        <fullName evidence="2">Uncharacterized protein</fullName>
    </submittedName>
</protein>
<accession>A0A914HL52</accession>
<evidence type="ECO:0000313" key="2">
    <source>
        <dbReference type="WBParaSite" id="Gr19_v10_g2333.t1"/>
    </source>
</evidence>
<proteinExistence type="predicted"/>
<reference evidence="2" key="1">
    <citation type="submission" date="2022-11" db="UniProtKB">
        <authorList>
            <consortium name="WormBaseParasite"/>
        </authorList>
    </citation>
    <scope>IDENTIFICATION</scope>
</reference>
<keyword evidence="1" id="KW-1185">Reference proteome</keyword>
<name>A0A914HL52_GLORO</name>
<evidence type="ECO:0000313" key="1">
    <source>
        <dbReference type="Proteomes" id="UP000887572"/>
    </source>
</evidence>
<dbReference type="AlphaFoldDB" id="A0A914HL52"/>